<accession>A0A1B7MS39</accession>
<proteinExistence type="predicted"/>
<dbReference type="Proteomes" id="UP000092154">
    <property type="component" value="Unassembled WGS sequence"/>
</dbReference>
<dbReference type="EMBL" id="KV448502">
    <property type="protein sequence ID" value="OAX35428.1"/>
    <property type="molecule type" value="Genomic_DNA"/>
</dbReference>
<evidence type="ECO:0000313" key="1">
    <source>
        <dbReference type="EMBL" id="OAX35428.1"/>
    </source>
</evidence>
<sequence>MYVLFAGVYEILVNHMKLQEISDIPPRNGLYPSCVQLLLATLCLRNDTTRVRHPSCHVQGLLHVRSSAVSDARESVIGSVIMIVGVGETVADIERRTVILRLFMRPYPADNDCKAIVVELVGVGCDGHGDGNGDRDGDSNGDGEDNPTWSWVRVWSSLIDVRNEVICAP</sequence>
<keyword evidence="2" id="KW-1185">Reference proteome</keyword>
<evidence type="ECO:0000313" key="2">
    <source>
        <dbReference type="Proteomes" id="UP000092154"/>
    </source>
</evidence>
<organism evidence="1 2">
    <name type="scientific">Rhizopogon vinicolor AM-OR11-026</name>
    <dbReference type="NCBI Taxonomy" id="1314800"/>
    <lineage>
        <taxon>Eukaryota</taxon>
        <taxon>Fungi</taxon>
        <taxon>Dikarya</taxon>
        <taxon>Basidiomycota</taxon>
        <taxon>Agaricomycotina</taxon>
        <taxon>Agaricomycetes</taxon>
        <taxon>Agaricomycetidae</taxon>
        <taxon>Boletales</taxon>
        <taxon>Suillineae</taxon>
        <taxon>Rhizopogonaceae</taxon>
        <taxon>Rhizopogon</taxon>
    </lineage>
</organism>
<protein>
    <submittedName>
        <fullName evidence="1">Uncharacterized protein</fullName>
    </submittedName>
</protein>
<dbReference type="AlphaFoldDB" id="A0A1B7MS39"/>
<gene>
    <name evidence="1" type="ORF">K503DRAFT_370429</name>
</gene>
<name>A0A1B7MS39_9AGAM</name>
<reference evidence="1 2" key="1">
    <citation type="submission" date="2016-06" db="EMBL/GenBank/DDBJ databases">
        <title>Comparative genomics of the ectomycorrhizal sister species Rhizopogon vinicolor and Rhizopogon vesiculosus (Basidiomycota: Boletales) reveals a divergence of the mating type B locus.</title>
        <authorList>
            <consortium name="DOE Joint Genome Institute"/>
            <person name="Mujic A.B."/>
            <person name="Kuo A."/>
            <person name="Tritt A."/>
            <person name="Lipzen A."/>
            <person name="Chen C."/>
            <person name="Johnson J."/>
            <person name="Sharma A."/>
            <person name="Barry K."/>
            <person name="Grigoriev I.V."/>
            <person name="Spatafora J.W."/>
        </authorList>
    </citation>
    <scope>NUCLEOTIDE SEQUENCE [LARGE SCALE GENOMIC DNA]</scope>
    <source>
        <strain evidence="1 2">AM-OR11-026</strain>
    </source>
</reference>
<dbReference type="InParanoid" id="A0A1B7MS39"/>